<dbReference type="KEGG" id="xap:XA3_17120"/>
<feature type="transmembrane region" description="Helical" evidence="6">
    <location>
        <begin position="303"/>
        <end position="331"/>
    </location>
</feature>
<dbReference type="PANTHER" id="PTHR30619:SF7">
    <property type="entry name" value="BETA-LACTAMASE DOMAIN PROTEIN"/>
    <property type="match status" value="1"/>
</dbReference>
<protein>
    <submittedName>
        <fullName evidence="8">DNA internalization-related competence protein ComEC/Rec2</fullName>
    </submittedName>
</protein>
<dbReference type="InterPro" id="IPR004477">
    <property type="entry name" value="ComEC_N"/>
</dbReference>
<feature type="transmembrane region" description="Helical" evidence="6">
    <location>
        <begin position="387"/>
        <end position="409"/>
    </location>
</feature>
<feature type="transmembrane region" description="Helical" evidence="6">
    <location>
        <begin position="217"/>
        <end position="237"/>
    </location>
</feature>
<feature type="domain" description="Metallo-beta-lactamase" evidence="7">
    <location>
        <begin position="480"/>
        <end position="687"/>
    </location>
</feature>
<feature type="transmembrane region" description="Helical" evidence="6">
    <location>
        <begin position="12"/>
        <end position="39"/>
    </location>
</feature>
<dbReference type="EMBL" id="AP026802">
    <property type="protein sequence ID" value="BDR59271.1"/>
    <property type="molecule type" value="Genomic_DNA"/>
</dbReference>
<evidence type="ECO:0000313" key="8">
    <source>
        <dbReference type="EMBL" id="BDR59271.1"/>
    </source>
</evidence>
<feature type="transmembrane region" description="Helical" evidence="6">
    <location>
        <begin position="45"/>
        <end position="62"/>
    </location>
</feature>
<evidence type="ECO:0000256" key="2">
    <source>
        <dbReference type="ARBA" id="ARBA00022475"/>
    </source>
</evidence>
<evidence type="ECO:0000256" key="6">
    <source>
        <dbReference type="SAM" id="Phobius"/>
    </source>
</evidence>
<dbReference type="InterPro" id="IPR052159">
    <property type="entry name" value="Competence_DNA_uptake"/>
</dbReference>
<dbReference type="SMART" id="SM00849">
    <property type="entry name" value="Lactamase_B"/>
    <property type="match status" value="1"/>
</dbReference>
<evidence type="ECO:0000256" key="5">
    <source>
        <dbReference type="ARBA" id="ARBA00023136"/>
    </source>
</evidence>
<feature type="transmembrane region" description="Helical" evidence="6">
    <location>
        <begin position="274"/>
        <end position="291"/>
    </location>
</feature>
<evidence type="ECO:0000256" key="4">
    <source>
        <dbReference type="ARBA" id="ARBA00022989"/>
    </source>
</evidence>
<evidence type="ECO:0000256" key="3">
    <source>
        <dbReference type="ARBA" id="ARBA00022692"/>
    </source>
</evidence>
<dbReference type="InterPro" id="IPR001279">
    <property type="entry name" value="Metallo-B-lactamas"/>
</dbReference>
<dbReference type="PANTHER" id="PTHR30619">
    <property type="entry name" value="DNA INTERNALIZATION/COMPETENCE PROTEIN COMEC/REC2"/>
    <property type="match status" value="1"/>
</dbReference>
<comment type="subcellular location">
    <subcellularLocation>
        <location evidence="1">Cell membrane</location>
        <topology evidence="1">Multi-pass membrane protein</topology>
    </subcellularLocation>
</comment>
<dbReference type="SUPFAM" id="SSF56281">
    <property type="entry name" value="Metallo-hydrolase/oxidoreductase"/>
    <property type="match status" value="1"/>
</dbReference>
<dbReference type="NCBIfam" id="TIGR00361">
    <property type="entry name" value="ComEC_Rec2"/>
    <property type="match status" value="1"/>
</dbReference>
<dbReference type="InterPro" id="IPR036866">
    <property type="entry name" value="RibonucZ/Hydroxyglut_hydro"/>
</dbReference>
<feature type="transmembrane region" description="Helical" evidence="6">
    <location>
        <begin position="358"/>
        <end position="380"/>
    </location>
</feature>
<name>A0AAU9D374_9LACO</name>
<proteinExistence type="predicted"/>
<dbReference type="GO" id="GO:0030420">
    <property type="term" value="P:establishment of competence for transformation"/>
    <property type="evidence" value="ECO:0007669"/>
    <property type="project" value="InterPro"/>
</dbReference>
<keyword evidence="3 6" id="KW-0812">Transmembrane</keyword>
<dbReference type="AlphaFoldDB" id="A0AAU9D374"/>
<dbReference type="Proteomes" id="UP001321861">
    <property type="component" value="Chromosome"/>
</dbReference>
<keyword evidence="2" id="KW-1003">Cell membrane</keyword>
<dbReference type="Gene3D" id="3.60.15.10">
    <property type="entry name" value="Ribonuclease Z/Hydroxyacylglutathione hydrolase-like"/>
    <property type="match status" value="1"/>
</dbReference>
<feature type="transmembrane region" description="Helical" evidence="6">
    <location>
        <begin position="249"/>
        <end position="268"/>
    </location>
</feature>
<evidence type="ECO:0000259" key="7">
    <source>
        <dbReference type="SMART" id="SM00849"/>
    </source>
</evidence>
<reference evidence="8 9" key="1">
    <citation type="journal article" date="2023" name="Microbiol. Spectr.">
        <title>Symbiosis of Carpenter Bees with Uncharacterized Lactic Acid Bacteria Showing NAD Auxotrophy.</title>
        <authorList>
            <person name="Kawasaki S."/>
            <person name="Ozawa K."/>
            <person name="Mori T."/>
            <person name="Yamamoto A."/>
            <person name="Ito M."/>
            <person name="Ohkuma M."/>
            <person name="Sakamoto M."/>
            <person name="Matsutani M."/>
        </authorList>
    </citation>
    <scope>NUCLEOTIDE SEQUENCE [LARGE SCALE GENOMIC DNA]</scope>
    <source>
        <strain evidence="8 9">XA3</strain>
    </source>
</reference>
<organism evidence="8 9">
    <name type="scientific">Xylocopilactobacillus apicola</name>
    <dbReference type="NCBI Taxonomy" id="2932184"/>
    <lineage>
        <taxon>Bacteria</taxon>
        <taxon>Bacillati</taxon>
        <taxon>Bacillota</taxon>
        <taxon>Bacilli</taxon>
        <taxon>Lactobacillales</taxon>
        <taxon>Lactobacillaceae</taxon>
        <taxon>Xylocopilactobacillus</taxon>
    </lineage>
</organism>
<accession>A0AAU9D374</accession>
<feature type="transmembrane region" description="Helical" evidence="6">
    <location>
        <begin position="421"/>
        <end position="442"/>
    </location>
</feature>
<keyword evidence="5 6" id="KW-0472">Membrane</keyword>
<dbReference type="Pfam" id="PF03772">
    <property type="entry name" value="Competence"/>
    <property type="match status" value="1"/>
</dbReference>
<dbReference type="Pfam" id="PF00753">
    <property type="entry name" value="Lactamase_B"/>
    <property type="match status" value="1"/>
</dbReference>
<dbReference type="InterPro" id="IPR035681">
    <property type="entry name" value="ComA-like_MBL"/>
</dbReference>
<dbReference type="CDD" id="cd07731">
    <property type="entry name" value="ComA-like_MBL-fold"/>
    <property type="match status" value="1"/>
</dbReference>
<dbReference type="GO" id="GO:0005886">
    <property type="term" value="C:plasma membrane"/>
    <property type="evidence" value="ECO:0007669"/>
    <property type="project" value="UniProtKB-SubCell"/>
</dbReference>
<dbReference type="InterPro" id="IPR004797">
    <property type="entry name" value="Competence_ComEC/Rec2"/>
</dbReference>
<feature type="transmembrane region" description="Helical" evidence="6">
    <location>
        <begin position="449"/>
        <end position="467"/>
    </location>
</feature>
<dbReference type="RefSeq" id="WP_317635074.1">
    <property type="nucleotide sequence ID" value="NZ_AP026802.1"/>
</dbReference>
<evidence type="ECO:0000313" key="9">
    <source>
        <dbReference type="Proteomes" id="UP001321861"/>
    </source>
</evidence>
<dbReference type="NCBIfam" id="TIGR00360">
    <property type="entry name" value="ComEC_N-term"/>
    <property type="match status" value="1"/>
</dbReference>
<keyword evidence="4 6" id="KW-1133">Transmembrane helix</keyword>
<evidence type="ECO:0000256" key="1">
    <source>
        <dbReference type="ARBA" id="ARBA00004651"/>
    </source>
</evidence>
<gene>
    <name evidence="8" type="ORF">XA3_17120</name>
</gene>
<keyword evidence="9" id="KW-1185">Reference proteome</keyword>
<sequence>MRGYWIFPTLLFISLLYLVLSPQILLGILVICCLVRIYFLRNRLIWFWSFIFAIFALSWGCYSRYVDSQIQLPKTTEVLVNPNDVKVNGDLLQMRGTAGKIPVLMTAKLQSEAEKKGFAQITYWFTVTVYQDYKGIDAPRNEAEFNYQKFEHRQKGCNLRVSLGEFEINKVNENFGQRLLGLKKKFSLYLTTFPRYSQYFLKLLIGQQDDLLGKDRLSRLGLLSLFALSGMQLYFWLSMWQSLGARMRITATKVNIFCLCFLILIIFFNQGNVGLTRSAIFLAVSRLMMILKRRYARLDVWSFTFIAFLVERPFLLESLGGILSFLITFFMQVKKPENRLVTNVKINLLMLPVILQQVFVWNFLSIFLNFLFFPVISFLFPLFCLNLILHFPLFDQGVNFICWILYRILDQLSNLQFFEIVFGQISVTVALMLVLSGLLIFSKKGWSKLALTGLASCYLVLFLYIHFPLTGRVVMFDIGQGDSFLIETPFHKQVILIDTGGKVGLDKEPWQERTSKSRVETVTLNYLHSRGINHLDAVITTHQDADHIGDLPVLIKNMRIDRLIYGEGILQNKNYRKKVEPLKNTAKFIPVLAGQTVKIKGQELKILHPSTPGPGENNDSVTFLTHLGQLTFLFTGDLERDGEKQVLKQFSVQADVLKAGHHGSKTSTSKEFLEAVSPKIAWISAGRNNRYGHPSPETLNKLTQKNIPWLATLDVGMVYYEYNAFKNEMKSFKHGSK</sequence>